<feature type="compositionally biased region" description="Polar residues" evidence="1">
    <location>
        <begin position="39"/>
        <end position="55"/>
    </location>
</feature>
<proteinExistence type="predicted"/>
<accession>A0AB34KE15</accession>
<sequence>MDGTSTPYIRFCRHAMRADFATPQPREARARVPLHTPRTPKTASSTMQASRTFDTSTDEAKRVSIVVMRPHSTAGNRTNYETSEAQYEAERQRLCHSADKRRAETQQRMQLIQSRRECNLHSPQLRQMTERSLRSEELRLRSAHEAKAQARAEQERRGDAAMLSYIQAGLRDDAARYARHREQQASVNHENLRMIEQKRELARQHKQNEVEFERKLSASHFDQRWGTSDR</sequence>
<reference evidence="2 3" key="1">
    <citation type="journal article" date="2024" name="Science">
        <title>Giant polyketide synthase enzymes in the biosynthesis of giant marine polyether toxins.</title>
        <authorList>
            <person name="Fallon T.R."/>
            <person name="Shende V.V."/>
            <person name="Wierzbicki I.H."/>
            <person name="Pendleton A.L."/>
            <person name="Watervoot N.F."/>
            <person name="Auber R.P."/>
            <person name="Gonzalez D.J."/>
            <person name="Wisecaver J.H."/>
            <person name="Moore B.S."/>
        </authorList>
    </citation>
    <scope>NUCLEOTIDE SEQUENCE [LARGE SCALE GENOMIC DNA]</scope>
    <source>
        <strain evidence="2 3">12B1</strain>
    </source>
</reference>
<evidence type="ECO:0000313" key="3">
    <source>
        <dbReference type="Proteomes" id="UP001515480"/>
    </source>
</evidence>
<protein>
    <submittedName>
        <fullName evidence="2">Uncharacterized protein</fullName>
    </submittedName>
</protein>
<name>A0AB34KE15_PRYPA</name>
<feature type="region of interest" description="Disordered" evidence="1">
    <location>
        <begin position="36"/>
        <end position="57"/>
    </location>
</feature>
<organism evidence="2 3">
    <name type="scientific">Prymnesium parvum</name>
    <name type="common">Toxic golden alga</name>
    <dbReference type="NCBI Taxonomy" id="97485"/>
    <lineage>
        <taxon>Eukaryota</taxon>
        <taxon>Haptista</taxon>
        <taxon>Haptophyta</taxon>
        <taxon>Prymnesiophyceae</taxon>
        <taxon>Prymnesiales</taxon>
        <taxon>Prymnesiaceae</taxon>
        <taxon>Prymnesium</taxon>
    </lineage>
</organism>
<keyword evidence="3" id="KW-1185">Reference proteome</keyword>
<dbReference type="AlphaFoldDB" id="A0AB34KE15"/>
<comment type="caution">
    <text evidence="2">The sequence shown here is derived from an EMBL/GenBank/DDBJ whole genome shotgun (WGS) entry which is preliminary data.</text>
</comment>
<gene>
    <name evidence="2" type="ORF">AB1Y20_001710</name>
</gene>
<dbReference type="EMBL" id="JBGBPQ010000001">
    <property type="protein sequence ID" value="KAL1530814.1"/>
    <property type="molecule type" value="Genomic_DNA"/>
</dbReference>
<dbReference type="Proteomes" id="UP001515480">
    <property type="component" value="Unassembled WGS sequence"/>
</dbReference>
<evidence type="ECO:0000256" key="1">
    <source>
        <dbReference type="SAM" id="MobiDB-lite"/>
    </source>
</evidence>
<evidence type="ECO:0000313" key="2">
    <source>
        <dbReference type="EMBL" id="KAL1530814.1"/>
    </source>
</evidence>